<dbReference type="Proteomes" id="UP001141961">
    <property type="component" value="Unassembled WGS sequence"/>
</dbReference>
<dbReference type="AlphaFoldDB" id="A0A9X3W3I1"/>
<comment type="caution">
    <text evidence="2">The sequence shown here is derived from an EMBL/GenBank/DDBJ whole genome shotgun (WGS) entry which is preliminary data.</text>
</comment>
<proteinExistence type="predicted"/>
<organism evidence="2 3">
    <name type="scientific">Lactobacillus amylovorus</name>
    <dbReference type="NCBI Taxonomy" id="1604"/>
    <lineage>
        <taxon>Bacteria</taxon>
        <taxon>Bacillati</taxon>
        <taxon>Bacillota</taxon>
        <taxon>Bacilli</taxon>
        <taxon>Lactobacillales</taxon>
        <taxon>Lactobacillaceae</taxon>
        <taxon>Lactobacillus</taxon>
    </lineage>
</organism>
<dbReference type="Proteomes" id="UP001141981">
    <property type="component" value="Unassembled WGS sequence"/>
</dbReference>
<evidence type="ECO:0000313" key="2">
    <source>
        <dbReference type="EMBL" id="MDB6257586.1"/>
    </source>
</evidence>
<dbReference type="RefSeq" id="WP_193699391.1">
    <property type="nucleotide sequence ID" value="NZ_JAOTGX010000002.1"/>
</dbReference>
<reference evidence="2" key="1">
    <citation type="journal article" date="2022" name="Microorganisms">
        <title>Antibiotic Susceptibility, Resistance Gene Determinants and Corresponding Genomic Regions in Lactobacillus amylovorus Isolates Derived from Wild Boars and Domestic Pigs.</title>
        <authorList>
            <person name="Moravkova M."/>
            <person name="Kostovova I."/>
            <person name="Kavanova K."/>
            <person name="Pechar R."/>
            <person name="Stanek S."/>
            <person name="Brychta A."/>
            <person name="Zeman M."/>
            <person name="Kubasova T."/>
        </authorList>
    </citation>
    <scope>NUCLEOTIDE SEQUENCE</scope>
    <source>
        <strain evidence="2">M490A</strain>
        <strain evidence="1">M597B</strain>
    </source>
</reference>
<reference evidence="2" key="2">
    <citation type="submission" date="2022-10" db="EMBL/GenBank/DDBJ databases">
        <authorList>
            <person name="Kostovova I."/>
            <person name="Moravkova M."/>
            <person name="Pechar R."/>
        </authorList>
    </citation>
    <scope>NUCLEOTIDE SEQUENCE</scope>
    <source>
        <strain evidence="2">M490A</strain>
        <strain evidence="1">M597B</strain>
    </source>
</reference>
<gene>
    <name evidence="2" type="ORF">ODU72_02660</name>
    <name evidence="1" type="ORF">ODV14_06330</name>
</gene>
<evidence type="ECO:0000313" key="1">
    <source>
        <dbReference type="EMBL" id="MDB6246939.1"/>
    </source>
</evidence>
<sequence length="45" mass="5163">MTLKNDKSLKFLDTVEALQGKKEVENHTITKIGSLKDLDQWMDSL</sequence>
<accession>A0A9X3W3I1</accession>
<dbReference type="EMBL" id="JAOTGY010000003">
    <property type="protein sequence ID" value="MDB6257586.1"/>
    <property type="molecule type" value="Genomic_DNA"/>
</dbReference>
<evidence type="ECO:0000313" key="3">
    <source>
        <dbReference type="Proteomes" id="UP001141981"/>
    </source>
</evidence>
<dbReference type="EMBL" id="JAOTHD010000017">
    <property type="protein sequence ID" value="MDB6246939.1"/>
    <property type="molecule type" value="Genomic_DNA"/>
</dbReference>
<protein>
    <submittedName>
        <fullName evidence="2">Uncharacterized protein</fullName>
    </submittedName>
</protein>
<name>A0A9X3W3I1_LACAM</name>